<dbReference type="RefSeq" id="WP_013915189.1">
    <property type="nucleotide sequence ID" value="NC_015690.1"/>
</dbReference>
<proteinExistence type="predicted"/>
<accession>F8FME4</accession>
<evidence type="ECO:0000313" key="1">
    <source>
        <dbReference type="EMBL" id="AEI40027.1"/>
    </source>
</evidence>
<dbReference type="Proteomes" id="UP000006620">
    <property type="component" value="Chromosome"/>
</dbReference>
<dbReference type="AlphaFoldDB" id="F8FME4"/>
<dbReference type="HOGENOM" id="CLU_1946657_0_0_9"/>
<evidence type="ECO:0000313" key="2">
    <source>
        <dbReference type="Proteomes" id="UP000006620"/>
    </source>
</evidence>
<reference evidence="1 2" key="2">
    <citation type="journal article" date="2013" name="Genome Announc.">
        <title>Genome Sequence of Growth-Improving Paenibacillus mucilaginosus Strain KNP414.</title>
        <authorList>
            <person name="Lu J.J."/>
            <person name="Wang J.F."/>
            <person name="Hu X.F."/>
        </authorList>
    </citation>
    <scope>NUCLEOTIDE SEQUENCE [LARGE SCALE GENOMIC DNA]</scope>
    <source>
        <strain evidence="1 2">KNP414</strain>
    </source>
</reference>
<name>F8FME4_PAEMK</name>
<reference evidence="2" key="1">
    <citation type="submission" date="2011-06" db="EMBL/GenBank/DDBJ databases">
        <title>Complete genome sequence of Paenibacillus mucilaginosus KNP414.</title>
        <authorList>
            <person name="Wang J."/>
            <person name="Hu S."/>
            <person name="Hu X."/>
            <person name="Zhang B."/>
            <person name="Dong D."/>
            <person name="Zhang S."/>
            <person name="Zhao K."/>
            <person name="Wu D."/>
        </authorList>
    </citation>
    <scope>NUCLEOTIDE SEQUENCE [LARGE SCALE GENOMIC DNA]</scope>
    <source>
        <strain evidence="2">KNP414</strain>
    </source>
</reference>
<protein>
    <submittedName>
        <fullName evidence="1">Uncharacterized protein</fullName>
    </submittedName>
</protein>
<dbReference type="EMBL" id="CP002869">
    <property type="protein sequence ID" value="AEI40027.1"/>
    <property type="molecule type" value="Genomic_DNA"/>
</dbReference>
<sequence length="129" mass="14939">MNLTPTQQLLMEALGRSTDGKIHNGAEYLLKTGLLFEINRRILHPLGLAMRVVIEKHEDGTSEYSFAPYLFDNRDNEVGELFDEDTLRGGEQCLLEFMEDFGVGKMQERLRHLGFIIQRSQEPVRYEHI</sequence>
<dbReference type="PATRIC" id="fig|1036673.3.peg.1286"/>
<organism evidence="1 2">
    <name type="scientific">Paenibacillus mucilaginosus (strain KNP414)</name>
    <dbReference type="NCBI Taxonomy" id="1036673"/>
    <lineage>
        <taxon>Bacteria</taxon>
        <taxon>Bacillati</taxon>
        <taxon>Bacillota</taxon>
        <taxon>Bacilli</taxon>
        <taxon>Bacillales</taxon>
        <taxon>Paenibacillaceae</taxon>
        <taxon>Paenibacillus</taxon>
    </lineage>
</organism>
<gene>
    <name evidence="1" type="ordered locus">KNP414_01463</name>
</gene>
<dbReference type="KEGG" id="pms:KNP414_01463"/>